<accession>A0ACC1LVG8</accession>
<evidence type="ECO:0000313" key="2">
    <source>
        <dbReference type="Proteomes" id="UP001139981"/>
    </source>
</evidence>
<reference evidence="1" key="1">
    <citation type="submission" date="2022-07" db="EMBL/GenBank/DDBJ databases">
        <title>Phylogenomic reconstructions and comparative analyses of Kickxellomycotina fungi.</title>
        <authorList>
            <person name="Reynolds N.K."/>
            <person name="Stajich J.E."/>
            <person name="Barry K."/>
            <person name="Grigoriev I.V."/>
            <person name="Crous P."/>
            <person name="Smith M.E."/>
        </authorList>
    </citation>
    <scope>NUCLEOTIDE SEQUENCE</scope>
    <source>
        <strain evidence="1">CBS 190363</strain>
    </source>
</reference>
<comment type="caution">
    <text evidence="1">The sequence shown here is derived from an EMBL/GenBank/DDBJ whole genome shotgun (WGS) entry which is preliminary data.</text>
</comment>
<gene>
    <name evidence="1" type="ORF">IWW38_005841</name>
</gene>
<protein>
    <submittedName>
        <fullName evidence="1">Uncharacterized protein</fullName>
    </submittedName>
</protein>
<organism evidence="1 2">
    <name type="scientific">Coemansia aciculifera</name>
    <dbReference type="NCBI Taxonomy" id="417176"/>
    <lineage>
        <taxon>Eukaryota</taxon>
        <taxon>Fungi</taxon>
        <taxon>Fungi incertae sedis</taxon>
        <taxon>Zoopagomycota</taxon>
        <taxon>Kickxellomycotina</taxon>
        <taxon>Kickxellomycetes</taxon>
        <taxon>Kickxellales</taxon>
        <taxon>Kickxellaceae</taxon>
        <taxon>Coemansia</taxon>
    </lineage>
</organism>
<feature type="non-terminal residue" evidence="1">
    <location>
        <position position="1"/>
    </location>
</feature>
<name>A0ACC1LVG8_9FUNG</name>
<evidence type="ECO:0000313" key="1">
    <source>
        <dbReference type="EMBL" id="KAJ2881120.1"/>
    </source>
</evidence>
<keyword evidence="2" id="KW-1185">Reference proteome</keyword>
<dbReference type="EMBL" id="JANBVB010002989">
    <property type="protein sequence ID" value="KAJ2881120.1"/>
    <property type="molecule type" value="Genomic_DNA"/>
</dbReference>
<sequence>IEDIARQGSIQNARLQPVCVGRFKGGLPNPASEADKGCFLLYSLVVADVFGDLANIRQEVFKLYRKKGGEGALFQPEGFWPHVTLGFDRRDLFIEDAIYKGSNFCYAPIHSSK</sequence>
<dbReference type="Proteomes" id="UP001139981">
    <property type="component" value="Unassembled WGS sequence"/>
</dbReference>
<proteinExistence type="predicted"/>